<feature type="region of interest" description="Disordered" evidence="2">
    <location>
        <begin position="1"/>
        <end position="33"/>
    </location>
</feature>
<protein>
    <recommendedName>
        <fullName evidence="5">Tetratricopeptide repeat protein</fullName>
    </recommendedName>
</protein>
<keyword evidence="1" id="KW-0802">TPR repeat</keyword>
<proteinExistence type="predicted"/>
<reference evidence="3 4" key="1">
    <citation type="submission" date="2018-06" db="EMBL/GenBank/DDBJ databases">
        <title>Complete genome of Desulfovibrio indonesiensis P37SLT.</title>
        <authorList>
            <person name="Crispim J.S."/>
            <person name="Vidigal P.M.P."/>
            <person name="Silva L.C.F."/>
            <person name="Laguardia C.N."/>
            <person name="Araujo L.C."/>
            <person name="Dias R.S."/>
            <person name="Sousa M.P."/>
            <person name="Paula S.O."/>
            <person name="Silva C."/>
        </authorList>
    </citation>
    <scope>NUCLEOTIDE SEQUENCE [LARGE SCALE GENOMIC DNA]</scope>
    <source>
        <strain evidence="3 4">P37SLT</strain>
    </source>
</reference>
<dbReference type="Proteomes" id="UP000448292">
    <property type="component" value="Unassembled WGS sequence"/>
</dbReference>
<dbReference type="RefSeq" id="WP_144301924.1">
    <property type="nucleotide sequence ID" value="NZ_QMIE01000003.1"/>
</dbReference>
<feature type="compositionally biased region" description="Polar residues" evidence="2">
    <location>
        <begin position="7"/>
        <end position="17"/>
    </location>
</feature>
<dbReference type="PANTHER" id="PTHR12558:SF13">
    <property type="entry name" value="CELL DIVISION CYCLE PROTEIN 27 HOMOLOG"/>
    <property type="match status" value="1"/>
</dbReference>
<dbReference type="EMBL" id="QMIE01000003">
    <property type="protein sequence ID" value="TVM18668.1"/>
    <property type="molecule type" value="Genomic_DNA"/>
</dbReference>
<dbReference type="InterPro" id="IPR011990">
    <property type="entry name" value="TPR-like_helical_dom_sf"/>
</dbReference>
<dbReference type="PANTHER" id="PTHR12558">
    <property type="entry name" value="CELL DIVISION CYCLE 16,23,27"/>
    <property type="match status" value="1"/>
</dbReference>
<dbReference type="Pfam" id="PF13432">
    <property type="entry name" value="TPR_16"/>
    <property type="match status" value="1"/>
</dbReference>
<accession>A0A7M3MHM6</accession>
<dbReference type="InterPro" id="IPR019734">
    <property type="entry name" value="TPR_rpt"/>
</dbReference>
<evidence type="ECO:0000256" key="1">
    <source>
        <dbReference type="PROSITE-ProRule" id="PRU00339"/>
    </source>
</evidence>
<sequence length="322" mass="36714">MAESDRNNASQAPQGQQDAHRQGGEQPKPSQQRDNKIFGIFSSQTMQKVGTGTSVRKTIQKTFWMAKELDDGVVEIQPINMNCVPSGPKRKVAKEDLIQKFSPEPEYYVQTVYPAMRSLDQKIQDGEKHREKGEHFSAENKFQKALEVDVENVRANFGLGLTYLERGESEKADNIFERLVKLDAAFEPEHKHLFNDFGINLRKNKMYDQALEYYSRAETLATADENLYYNMARAYFEKRRVEQAIEYLNKALELDPEHEAATRFLEWIREKDILNNGNDVQSSYDVDSAGDTGSPARENRAGDDSYDLGGDIYDMDKNGGSP</sequence>
<dbReference type="Gene3D" id="1.25.40.10">
    <property type="entry name" value="Tetratricopeptide repeat domain"/>
    <property type="match status" value="1"/>
</dbReference>
<evidence type="ECO:0000256" key="2">
    <source>
        <dbReference type="SAM" id="MobiDB-lite"/>
    </source>
</evidence>
<dbReference type="NCBIfam" id="NF047558">
    <property type="entry name" value="TPR_END_plus"/>
    <property type="match status" value="1"/>
</dbReference>
<comment type="caution">
    <text evidence="3">The sequence shown here is derived from an EMBL/GenBank/DDBJ whole genome shotgun (WGS) entry which is preliminary data.</text>
</comment>
<dbReference type="AlphaFoldDB" id="A0A7M3MHM6"/>
<gene>
    <name evidence="3" type="ORF">DPQ33_04100</name>
</gene>
<evidence type="ECO:0000313" key="4">
    <source>
        <dbReference type="Proteomes" id="UP000448292"/>
    </source>
</evidence>
<dbReference type="SUPFAM" id="SSF48452">
    <property type="entry name" value="TPR-like"/>
    <property type="match status" value="1"/>
</dbReference>
<dbReference type="PROSITE" id="PS50005">
    <property type="entry name" value="TPR"/>
    <property type="match status" value="2"/>
</dbReference>
<name>A0A7M3MHM6_9BACT</name>
<dbReference type="PROSITE" id="PS50293">
    <property type="entry name" value="TPR_REGION"/>
    <property type="match status" value="1"/>
</dbReference>
<feature type="repeat" description="TPR" evidence="1">
    <location>
        <begin position="225"/>
        <end position="258"/>
    </location>
</feature>
<evidence type="ECO:0000313" key="3">
    <source>
        <dbReference type="EMBL" id="TVM18668.1"/>
    </source>
</evidence>
<dbReference type="SMART" id="SM00028">
    <property type="entry name" value="TPR"/>
    <property type="match status" value="4"/>
</dbReference>
<organism evidence="3 4">
    <name type="scientific">Oceanidesulfovibrio indonesiensis</name>
    <dbReference type="NCBI Taxonomy" id="54767"/>
    <lineage>
        <taxon>Bacteria</taxon>
        <taxon>Pseudomonadati</taxon>
        <taxon>Thermodesulfobacteriota</taxon>
        <taxon>Desulfovibrionia</taxon>
        <taxon>Desulfovibrionales</taxon>
        <taxon>Desulfovibrionaceae</taxon>
        <taxon>Oceanidesulfovibrio</taxon>
    </lineage>
</organism>
<dbReference type="OrthoDB" id="5469953at2"/>
<feature type="region of interest" description="Disordered" evidence="2">
    <location>
        <begin position="279"/>
        <end position="322"/>
    </location>
</feature>
<dbReference type="Pfam" id="PF00515">
    <property type="entry name" value="TPR_1"/>
    <property type="match status" value="1"/>
</dbReference>
<keyword evidence="4" id="KW-1185">Reference proteome</keyword>
<feature type="repeat" description="TPR" evidence="1">
    <location>
        <begin position="153"/>
        <end position="186"/>
    </location>
</feature>
<evidence type="ECO:0008006" key="5">
    <source>
        <dbReference type="Google" id="ProtNLM"/>
    </source>
</evidence>